<evidence type="ECO:0000313" key="5">
    <source>
        <dbReference type="EMBL" id="CDQ85999.1"/>
    </source>
</evidence>
<gene>
    <name evidence="5" type="ORF">GSONMT00000065001</name>
</gene>
<dbReference type="STRING" id="8022.A0A060Y9C7"/>
<organism evidence="5 6">
    <name type="scientific">Oncorhynchus mykiss</name>
    <name type="common">Rainbow trout</name>
    <name type="synonym">Salmo gairdneri</name>
    <dbReference type="NCBI Taxonomy" id="8022"/>
    <lineage>
        <taxon>Eukaryota</taxon>
        <taxon>Metazoa</taxon>
        <taxon>Chordata</taxon>
        <taxon>Craniata</taxon>
        <taxon>Vertebrata</taxon>
        <taxon>Euteleostomi</taxon>
        <taxon>Actinopterygii</taxon>
        <taxon>Neopterygii</taxon>
        <taxon>Teleostei</taxon>
        <taxon>Protacanthopterygii</taxon>
        <taxon>Salmoniformes</taxon>
        <taxon>Salmonidae</taxon>
        <taxon>Salmoninae</taxon>
        <taxon>Oncorhynchus</taxon>
    </lineage>
</organism>
<dbReference type="Pfam" id="PF04598">
    <property type="entry name" value="Gasdermin"/>
    <property type="match status" value="1"/>
</dbReference>
<evidence type="ECO:0000256" key="3">
    <source>
        <dbReference type="ARBA" id="ARBA00023136"/>
    </source>
</evidence>
<evidence type="ECO:0000256" key="1">
    <source>
        <dbReference type="ARBA" id="ARBA00004308"/>
    </source>
</evidence>
<accession>A0A060Y9C7</accession>
<evidence type="ECO:0000313" key="6">
    <source>
        <dbReference type="Proteomes" id="UP000193380"/>
    </source>
</evidence>
<comment type="subcellular location">
    <subcellularLocation>
        <location evidence="1">Endomembrane system</location>
    </subcellularLocation>
</comment>
<dbReference type="Proteomes" id="UP000193380">
    <property type="component" value="Unassembled WGS sequence"/>
</dbReference>
<evidence type="ECO:0000259" key="4">
    <source>
        <dbReference type="Pfam" id="PF04598"/>
    </source>
</evidence>
<sequence>MSHCGIQQTCEKSREVVAVVKERIVTTQPCSVKEEVQQGGQLGELLSFCGPKSTQVDGER</sequence>
<proteinExistence type="inferred from homology"/>
<reference evidence="5" key="1">
    <citation type="journal article" date="2014" name="Nat. Commun.">
        <title>The rainbow trout genome provides novel insights into evolution after whole-genome duplication in vertebrates.</title>
        <authorList>
            <person name="Berthelot C."/>
            <person name="Brunet F."/>
            <person name="Chalopin D."/>
            <person name="Juanchich A."/>
            <person name="Bernard M."/>
            <person name="Noel B."/>
            <person name="Bento P."/>
            <person name="Da Silva C."/>
            <person name="Labadie K."/>
            <person name="Alberti A."/>
            <person name="Aury J.M."/>
            <person name="Louis A."/>
            <person name="Dehais P."/>
            <person name="Bardou P."/>
            <person name="Montfort J."/>
            <person name="Klopp C."/>
            <person name="Cabau C."/>
            <person name="Gaspin C."/>
            <person name="Thorgaard G.H."/>
            <person name="Boussaha M."/>
            <person name="Quillet E."/>
            <person name="Guyomard R."/>
            <person name="Galiana D."/>
            <person name="Bobe J."/>
            <person name="Volff J.N."/>
            <person name="Genet C."/>
            <person name="Wincker P."/>
            <person name="Jaillon O."/>
            <person name="Roest Crollius H."/>
            <person name="Guiguen Y."/>
        </authorList>
    </citation>
    <scope>NUCLEOTIDE SEQUENCE [LARGE SCALE GENOMIC DNA]</scope>
</reference>
<keyword evidence="3" id="KW-0472">Membrane</keyword>
<reference evidence="5" key="2">
    <citation type="submission" date="2014-03" db="EMBL/GenBank/DDBJ databases">
        <authorList>
            <person name="Genoscope - CEA"/>
        </authorList>
    </citation>
    <scope>NUCLEOTIDE SEQUENCE</scope>
</reference>
<comment type="similarity">
    <text evidence="2">Belongs to the gasdermin family.</text>
</comment>
<name>A0A060Y9C7_ONCMY</name>
<dbReference type="GO" id="GO:0012505">
    <property type="term" value="C:endomembrane system"/>
    <property type="evidence" value="ECO:0007669"/>
    <property type="project" value="UniProtKB-SubCell"/>
</dbReference>
<protein>
    <recommendedName>
        <fullName evidence="4">Gasdermin pore forming domain-containing protein</fullName>
    </recommendedName>
</protein>
<dbReference type="PaxDb" id="8022-A0A060Y9C7"/>
<evidence type="ECO:0000256" key="2">
    <source>
        <dbReference type="ARBA" id="ARBA00009279"/>
    </source>
</evidence>
<dbReference type="EMBL" id="FR907060">
    <property type="protein sequence ID" value="CDQ85999.1"/>
    <property type="molecule type" value="Genomic_DNA"/>
</dbReference>
<feature type="domain" description="Gasdermin pore forming" evidence="4">
    <location>
        <begin position="8"/>
        <end position="57"/>
    </location>
</feature>
<dbReference type="InterPro" id="IPR040460">
    <property type="entry name" value="Gasdermin_pore"/>
</dbReference>
<dbReference type="AlphaFoldDB" id="A0A060Y9C7"/>